<proteinExistence type="predicted"/>
<keyword evidence="1" id="KW-0812">Transmembrane</keyword>
<dbReference type="Gene3D" id="3.30.2090.10">
    <property type="entry name" value="Multidrug efflux transporter AcrB TolC docking domain, DN and DC subdomains"/>
    <property type="match status" value="1"/>
</dbReference>
<dbReference type="GO" id="GO:0005886">
    <property type="term" value="C:plasma membrane"/>
    <property type="evidence" value="ECO:0007669"/>
    <property type="project" value="TreeGrafter"/>
</dbReference>
<organism evidence="2 3">
    <name type="scientific">Dawidia cretensis</name>
    <dbReference type="NCBI Taxonomy" id="2782350"/>
    <lineage>
        <taxon>Bacteria</taxon>
        <taxon>Pseudomonadati</taxon>
        <taxon>Bacteroidota</taxon>
        <taxon>Cytophagia</taxon>
        <taxon>Cytophagales</taxon>
        <taxon>Chryseotaleaceae</taxon>
        <taxon>Dawidia</taxon>
    </lineage>
</organism>
<feature type="transmembrane region" description="Helical" evidence="1">
    <location>
        <begin position="12"/>
        <end position="32"/>
    </location>
</feature>
<feature type="non-terminal residue" evidence="2">
    <location>
        <position position="190"/>
    </location>
</feature>
<evidence type="ECO:0000256" key="1">
    <source>
        <dbReference type="SAM" id="Phobius"/>
    </source>
</evidence>
<keyword evidence="1" id="KW-0472">Membrane</keyword>
<dbReference type="Gene3D" id="3.30.70.1430">
    <property type="entry name" value="Multidrug efflux transporter AcrB pore domain"/>
    <property type="match status" value="1"/>
</dbReference>
<dbReference type="GO" id="GO:0042910">
    <property type="term" value="F:xenobiotic transmembrane transporter activity"/>
    <property type="evidence" value="ECO:0007669"/>
    <property type="project" value="TreeGrafter"/>
</dbReference>
<keyword evidence="3" id="KW-1185">Reference proteome</keyword>
<reference evidence="2 3" key="1">
    <citation type="submission" date="2021-05" db="EMBL/GenBank/DDBJ databases">
        <title>A Polyphasic approach of four new species of the genus Ohtaekwangia: Ohtaekwangia histidinii sp. nov., Ohtaekwangia cretensis sp. nov., Ohtaekwangia indiensis sp. nov., Ohtaekwangia reichenbachii sp. nov. from diverse environment.</title>
        <authorList>
            <person name="Octaviana S."/>
        </authorList>
    </citation>
    <scope>NUCLEOTIDE SEQUENCE [LARGE SCALE GENOMIC DNA]</scope>
    <source>
        <strain evidence="2 3">PWU5</strain>
    </source>
</reference>
<dbReference type="InterPro" id="IPR027463">
    <property type="entry name" value="AcrB_DN_DC_subdom"/>
</dbReference>
<dbReference type="PANTHER" id="PTHR32063">
    <property type="match status" value="1"/>
</dbReference>
<keyword evidence="1" id="KW-1133">Transmembrane helix</keyword>
<evidence type="ECO:0000313" key="3">
    <source>
        <dbReference type="Proteomes" id="UP001319080"/>
    </source>
</evidence>
<gene>
    <name evidence="2" type="ORF">KK062_06260</name>
</gene>
<dbReference type="EMBL" id="JAHESE010000004">
    <property type="protein sequence ID" value="MBT1707814.1"/>
    <property type="molecule type" value="Genomic_DNA"/>
</dbReference>
<sequence length="190" mass="20724">MLKTFIERPVLATVISIILVLLGVLSLLQLPVTQFPDIAPPSIQVQANYPGANAEVVARSVATPIEEAVNGVEDMTYMTSTSNNDGTMALTVYFKLGTNPDLAAVNVQSRVSKATSLLPAEVVQAGINTQKQQNSMIMVANLMSDNPLYDETFLQNYAKINFIPQIQRVNGVGQAMVFGSKDYSMRIWLK</sequence>
<dbReference type="Gene3D" id="3.30.70.1320">
    <property type="entry name" value="Multidrug efflux transporter AcrB pore domain like"/>
    <property type="match status" value="1"/>
</dbReference>
<dbReference type="Proteomes" id="UP001319080">
    <property type="component" value="Unassembled WGS sequence"/>
</dbReference>
<name>A0AAP2DWT5_9BACT</name>
<dbReference type="Pfam" id="PF00873">
    <property type="entry name" value="ACR_tran"/>
    <property type="match status" value="1"/>
</dbReference>
<evidence type="ECO:0000313" key="2">
    <source>
        <dbReference type="EMBL" id="MBT1707814.1"/>
    </source>
</evidence>
<dbReference type="PRINTS" id="PR00702">
    <property type="entry name" value="ACRIFLAVINRP"/>
</dbReference>
<protein>
    <submittedName>
        <fullName evidence="2">Efflux RND transporter permease subunit</fullName>
    </submittedName>
</protein>
<dbReference type="PANTHER" id="PTHR32063:SF9">
    <property type="entry name" value="SIMILAR TO MULTIDRUG RESISTANCE PROTEIN MEXB"/>
    <property type="match status" value="1"/>
</dbReference>
<comment type="caution">
    <text evidence="2">The sequence shown here is derived from an EMBL/GenBank/DDBJ whole genome shotgun (WGS) entry which is preliminary data.</text>
</comment>
<dbReference type="Gene3D" id="1.20.1640.10">
    <property type="entry name" value="Multidrug efflux transporter AcrB transmembrane domain"/>
    <property type="match status" value="1"/>
</dbReference>
<accession>A0AAP2DWT5</accession>
<dbReference type="SUPFAM" id="SSF82693">
    <property type="entry name" value="Multidrug efflux transporter AcrB pore domain, PN1, PN2, PC1 and PC2 subdomains"/>
    <property type="match status" value="2"/>
</dbReference>
<dbReference type="FunFam" id="3.30.70.1430:FF:000001">
    <property type="entry name" value="Efflux pump membrane transporter"/>
    <property type="match status" value="1"/>
</dbReference>
<dbReference type="AlphaFoldDB" id="A0AAP2DWT5"/>
<dbReference type="InterPro" id="IPR001036">
    <property type="entry name" value="Acrflvin-R"/>
</dbReference>
<dbReference type="RefSeq" id="WP_254083407.1">
    <property type="nucleotide sequence ID" value="NZ_JAHESE010000004.1"/>
</dbReference>